<evidence type="ECO:0000313" key="2">
    <source>
        <dbReference type="Proteomes" id="UP000184550"/>
    </source>
</evidence>
<name>A0A7Z9BKD6_9CYAN</name>
<dbReference type="AlphaFoldDB" id="A0A7Z9BKD6"/>
<evidence type="ECO:0000313" key="1">
    <source>
        <dbReference type="EMBL" id="VXD15988.1"/>
    </source>
</evidence>
<keyword evidence="2" id="KW-1185">Reference proteome</keyword>
<dbReference type="EMBL" id="CZCU02000126">
    <property type="protein sequence ID" value="VXD15988.1"/>
    <property type="molecule type" value="Genomic_DNA"/>
</dbReference>
<accession>A0A7Z9BKD6</accession>
<gene>
    <name evidence="1" type="ORF">PL8927_510016</name>
</gene>
<protein>
    <submittedName>
        <fullName evidence="1">Uncharacterized protein</fullName>
    </submittedName>
</protein>
<proteinExistence type="predicted"/>
<comment type="caution">
    <text evidence="1">The sequence shown here is derived from an EMBL/GenBank/DDBJ whole genome shotgun (WGS) entry which is preliminary data.</text>
</comment>
<dbReference type="Proteomes" id="UP000184550">
    <property type="component" value="Unassembled WGS sequence"/>
</dbReference>
<dbReference type="RefSeq" id="WP_083619802.1">
    <property type="nucleotide sequence ID" value="NZ_LR734863.1"/>
</dbReference>
<sequence length="174" mass="19947">MKYWGRTQTAAPQIWNDIQSKPEFLADNQIEYDEITNKPIVESGTFAPKMYGMVIKSFHHYKNTGKYIRINNAYFFSIYLEVALSNQNGSEILEIRDLPFTFPSPNYTPVWIPGTYYGITNNYVPYLYGMGGFSIIRIGYTYGTTFTTSYNHLTANMLRTSGTFCLACNGSFFV</sequence>
<reference evidence="1" key="1">
    <citation type="submission" date="2019-10" db="EMBL/GenBank/DDBJ databases">
        <authorList>
            <consortium name="Genoscope - CEA"/>
            <person name="William W."/>
        </authorList>
    </citation>
    <scope>NUCLEOTIDE SEQUENCE [LARGE SCALE GENOMIC DNA]</scope>
    <source>
        <strain evidence="1">BBR_PRJEB10992</strain>
    </source>
</reference>
<organism evidence="1 2">
    <name type="scientific">Planktothrix serta PCC 8927</name>
    <dbReference type="NCBI Taxonomy" id="671068"/>
    <lineage>
        <taxon>Bacteria</taxon>
        <taxon>Bacillati</taxon>
        <taxon>Cyanobacteriota</taxon>
        <taxon>Cyanophyceae</taxon>
        <taxon>Oscillatoriophycideae</taxon>
        <taxon>Oscillatoriales</taxon>
        <taxon>Microcoleaceae</taxon>
        <taxon>Planktothrix</taxon>
    </lineage>
</organism>